<protein>
    <recommendedName>
        <fullName evidence="12">PLAC domain-containing protein</fullName>
    </recommendedName>
</protein>
<comment type="subcellular location">
    <subcellularLocation>
        <location evidence="1">Secreted</location>
    </subcellularLocation>
</comment>
<dbReference type="EMBL" id="FZQP02003334">
    <property type="protein sequence ID" value="VVC98002.1"/>
    <property type="molecule type" value="Genomic_DNA"/>
</dbReference>
<dbReference type="SMART" id="SM00209">
    <property type="entry name" value="TSP1"/>
    <property type="match status" value="5"/>
</dbReference>
<feature type="domain" description="PLAC" evidence="8">
    <location>
        <begin position="567"/>
        <end position="601"/>
    </location>
</feature>
<dbReference type="SUPFAM" id="SSF82895">
    <property type="entry name" value="TSP-1 type 1 repeat"/>
    <property type="match status" value="4"/>
</dbReference>
<dbReference type="PROSITE" id="PS50900">
    <property type="entry name" value="PLAC"/>
    <property type="match status" value="1"/>
</dbReference>
<evidence type="ECO:0000256" key="5">
    <source>
        <dbReference type="PROSITE-ProRule" id="PRU01005"/>
    </source>
</evidence>
<feature type="disulfide bond" evidence="5">
    <location>
        <begin position="578"/>
        <end position="596"/>
    </location>
</feature>
<keyword evidence="4" id="KW-0677">Repeat</keyword>
<evidence type="ECO:0000256" key="6">
    <source>
        <dbReference type="SAM" id="MobiDB-lite"/>
    </source>
</evidence>
<dbReference type="InterPro" id="IPR003582">
    <property type="entry name" value="ShKT_dom"/>
</dbReference>
<evidence type="ECO:0008006" key="12">
    <source>
        <dbReference type="Google" id="ProtNLM"/>
    </source>
</evidence>
<dbReference type="InterPro" id="IPR036383">
    <property type="entry name" value="TSP1_rpt_sf"/>
</dbReference>
<evidence type="ECO:0000256" key="1">
    <source>
        <dbReference type="ARBA" id="ARBA00004613"/>
    </source>
</evidence>
<dbReference type="Proteomes" id="UP000324832">
    <property type="component" value="Unassembled WGS sequence"/>
</dbReference>
<feature type="region of interest" description="Disordered" evidence="6">
    <location>
        <begin position="544"/>
        <end position="568"/>
    </location>
</feature>
<proteinExistence type="predicted"/>
<evidence type="ECO:0000256" key="7">
    <source>
        <dbReference type="SAM" id="SignalP"/>
    </source>
</evidence>
<gene>
    <name evidence="10" type="ORF">LSINAPIS_LOCUS9164</name>
</gene>
<evidence type="ECO:0000259" key="8">
    <source>
        <dbReference type="PROSITE" id="PS50900"/>
    </source>
</evidence>
<dbReference type="InterPro" id="IPR010294">
    <property type="entry name" value="ADAMTS_spacer1"/>
</dbReference>
<keyword evidence="5" id="KW-1015">Disulfide bond</keyword>
<dbReference type="GO" id="GO:0006508">
    <property type="term" value="P:proteolysis"/>
    <property type="evidence" value="ECO:0007669"/>
    <property type="project" value="TreeGrafter"/>
</dbReference>
<dbReference type="PROSITE" id="PS51670">
    <property type="entry name" value="SHKT"/>
    <property type="match status" value="1"/>
</dbReference>
<dbReference type="PANTHER" id="PTHR13723:SF316">
    <property type="entry name" value="LONELY HEART, ISOFORM A"/>
    <property type="match status" value="1"/>
</dbReference>
<dbReference type="Pfam" id="PF05986">
    <property type="entry name" value="ADAMTS_spacer1"/>
    <property type="match status" value="1"/>
</dbReference>
<dbReference type="GO" id="GO:0030198">
    <property type="term" value="P:extracellular matrix organization"/>
    <property type="evidence" value="ECO:0007669"/>
    <property type="project" value="TreeGrafter"/>
</dbReference>
<dbReference type="InterPro" id="IPR010909">
    <property type="entry name" value="PLAC"/>
</dbReference>
<feature type="disulfide bond" evidence="5">
    <location>
        <begin position="587"/>
        <end position="600"/>
    </location>
</feature>
<dbReference type="InterPro" id="IPR000884">
    <property type="entry name" value="TSP1_rpt"/>
</dbReference>
<evidence type="ECO:0000256" key="4">
    <source>
        <dbReference type="ARBA" id="ARBA00022737"/>
    </source>
</evidence>
<dbReference type="Gene3D" id="2.60.120.830">
    <property type="match status" value="1"/>
</dbReference>
<evidence type="ECO:0000256" key="3">
    <source>
        <dbReference type="ARBA" id="ARBA00022729"/>
    </source>
</evidence>
<dbReference type="GO" id="GO:0005576">
    <property type="term" value="C:extracellular region"/>
    <property type="evidence" value="ECO:0007669"/>
    <property type="project" value="UniProtKB-SubCell"/>
</dbReference>
<feature type="domain" description="ShKT" evidence="9">
    <location>
        <begin position="571"/>
        <end position="601"/>
    </location>
</feature>
<feature type="signal peptide" evidence="7">
    <location>
        <begin position="1"/>
        <end position="19"/>
    </location>
</feature>
<sequence length="601" mass="65725">MVSATSLYAVLIIMGVGRASVLSRAGSQEVRCGRRLVSGLFSRPSLPLGYSYITSVPQGACRLNVSEIVPGDNYIALKITNGSYIMNGEFAVSAPGTYEAAGARFIYTRTLGQDSVFALGPILNPVDIMILYTQPNPNIKYEYYTDAMPGEVDIESVTSLPESTASPKHIRRHHGMESHLRVDRYPDVARLAKEKENVIEGIGGTRKFVWKILSYTQCSRSCGGGFQVGKYRCVESSNSGDREVSPVHCSGSAPNGRRRRCSNIPCAPRWRVANWSPCPQCGPANKTRIVGCVQDHSKGITKVSDLQCSQPKPSVTETCNIPNCNSPEVRQVERKRSKPEDNTDVFREGPVYTISVNSSHSDFGPEYSFGVAGWLSTSWSECVGWCVGHGVQTRSVRCADPSGCTPMKSPETSRSCIPKIPCESHDGHWFTGDWSTCTSQCGGRQVRGVLCIGGTGRHLKDSACKTPKPESERSCGEHCRSSWYTSEWGQCTGNCSLGVAIQRRTVICVPRDEQSTSDSECIGTRPHDVQPCSLTCDTSKATKITAKSQRASNDRPSPEHSTPGVSQMKDCEDKLTNCALAVQARLCHYKYYIHNCCNSCK</sequence>
<dbReference type="Gene3D" id="2.20.100.10">
    <property type="entry name" value="Thrombospondin type-1 (TSP1) repeat"/>
    <property type="match status" value="1"/>
</dbReference>
<evidence type="ECO:0000256" key="2">
    <source>
        <dbReference type="ARBA" id="ARBA00022525"/>
    </source>
</evidence>
<feature type="chain" id="PRO_5022944806" description="PLAC domain-containing protein" evidence="7">
    <location>
        <begin position="20"/>
        <end position="601"/>
    </location>
</feature>
<evidence type="ECO:0000259" key="9">
    <source>
        <dbReference type="PROSITE" id="PS51670"/>
    </source>
</evidence>
<keyword evidence="11" id="KW-1185">Reference proteome</keyword>
<keyword evidence="3 7" id="KW-0732">Signal</keyword>
<dbReference type="GO" id="GO:0004222">
    <property type="term" value="F:metalloendopeptidase activity"/>
    <property type="evidence" value="ECO:0007669"/>
    <property type="project" value="TreeGrafter"/>
</dbReference>
<dbReference type="InterPro" id="IPR050439">
    <property type="entry name" value="ADAMTS_ADAMTS-like"/>
</dbReference>
<dbReference type="Pfam" id="PF19030">
    <property type="entry name" value="TSP1_ADAMTS"/>
    <property type="match status" value="4"/>
</dbReference>
<dbReference type="GO" id="GO:0031012">
    <property type="term" value="C:extracellular matrix"/>
    <property type="evidence" value="ECO:0007669"/>
    <property type="project" value="TreeGrafter"/>
</dbReference>
<evidence type="ECO:0000313" key="11">
    <source>
        <dbReference type="Proteomes" id="UP000324832"/>
    </source>
</evidence>
<name>A0A5E4QL32_9NEOP</name>
<dbReference type="Pfam" id="PF08686">
    <property type="entry name" value="PLAC"/>
    <property type="match status" value="1"/>
</dbReference>
<evidence type="ECO:0000313" key="10">
    <source>
        <dbReference type="EMBL" id="VVC98002.1"/>
    </source>
</evidence>
<dbReference type="PROSITE" id="PS50092">
    <property type="entry name" value="TSP1"/>
    <property type="match status" value="4"/>
</dbReference>
<organism evidence="10 11">
    <name type="scientific">Leptidea sinapis</name>
    <dbReference type="NCBI Taxonomy" id="189913"/>
    <lineage>
        <taxon>Eukaryota</taxon>
        <taxon>Metazoa</taxon>
        <taxon>Ecdysozoa</taxon>
        <taxon>Arthropoda</taxon>
        <taxon>Hexapoda</taxon>
        <taxon>Insecta</taxon>
        <taxon>Pterygota</taxon>
        <taxon>Neoptera</taxon>
        <taxon>Endopterygota</taxon>
        <taxon>Lepidoptera</taxon>
        <taxon>Glossata</taxon>
        <taxon>Ditrysia</taxon>
        <taxon>Papilionoidea</taxon>
        <taxon>Pieridae</taxon>
        <taxon>Dismorphiinae</taxon>
        <taxon>Leptidea</taxon>
    </lineage>
</organism>
<dbReference type="PANTHER" id="PTHR13723">
    <property type="entry name" value="ADAMTS A DISINTEGRIN AND METALLOPROTEASE WITH THROMBOSPONDIN MOTIFS PROTEASE"/>
    <property type="match status" value="1"/>
</dbReference>
<keyword evidence="2" id="KW-0964">Secreted</keyword>
<reference evidence="10 11" key="1">
    <citation type="submission" date="2017-07" db="EMBL/GenBank/DDBJ databases">
        <authorList>
            <person name="Talla V."/>
            <person name="Backstrom N."/>
        </authorList>
    </citation>
    <scope>NUCLEOTIDE SEQUENCE [LARGE SCALE GENOMIC DNA]</scope>
</reference>
<accession>A0A5E4QL32</accession>
<comment type="caution">
    <text evidence="5">Lacks conserved residue(s) required for the propagation of feature annotation.</text>
</comment>
<dbReference type="AlphaFoldDB" id="A0A5E4QL32"/>